<comment type="function">
    <text evidence="5">Essential component of the SCF (SKP1-CUL1-F-box protein) E3 ubiquitin ligase complexes, which mediate the ubiquitination and subsequent proteasomal degradation of target proteins. Controls sulfur metabolite repression, probably by mediating the inactivation or degradation of the metR transcription factor.</text>
</comment>
<keyword evidence="8" id="KW-1185">Reference proteome</keyword>
<evidence type="ECO:0000256" key="4">
    <source>
        <dbReference type="ARBA" id="ARBA00023242"/>
    </source>
</evidence>
<dbReference type="EMBL" id="CP138592">
    <property type="protein sequence ID" value="WPH04627.1"/>
    <property type="molecule type" value="Genomic_DNA"/>
</dbReference>
<dbReference type="SUPFAM" id="SSF54695">
    <property type="entry name" value="POZ domain"/>
    <property type="match status" value="1"/>
</dbReference>
<evidence type="ECO:0000313" key="8">
    <source>
        <dbReference type="Proteomes" id="UP001303373"/>
    </source>
</evidence>
<accession>A0AAQ3MBL6</accession>
<dbReference type="GO" id="GO:0005634">
    <property type="term" value="C:nucleus"/>
    <property type="evidence" value="ECO:0007669"/>
    <property type="project" value="UniProtKB-SubCell"/>
</dbReference>
<dbReference type="PANTHER" id="PTHR20648">
    <property type="entry name" value="ELONGIN-C"/>
    <property type="match status" value="1"/>
</dbReference>
<sequence>MATEASDLSDYVTLVSSDEFSFVVQRTAACLSPAIKRMLDPTNGFLEAKMNTCRFDNITGVVLEQVCEYFYYNQKHQNSKDVPDMDFPTELCLEILIAADYLGRNMNVPIGNLYTQNERPRINFVTRPINDNAIAFSSVYDMLCF</sequence>
<dbReference type="InterPro" id="IPR001232">
    <property type="entry name" value="SKP1-like"/>
</dbReference>
<comment type="similarity">
    <text evidence="2">Belongs to the SKP1 family.</text>
</comment>
<dbReference type="InterPro" id="IPR011333">
    <property type="entry name" value="SKP1/BTB/POZ_sf"/>
</dbReference>
<evidence type="ECO:0000259" key="6">
    <source>
        <dbReference type="Pfam" id="PF03931"/>
    </source>
</evidence>
<dbReference type="GO" id="GO:0006511">
    <property type="term" value="P:ubiquitin-dependent protein catabolic process"/>
    <property type="evidence" value="ECO:0007669"/>
    <property type="project" value="InterPro"/>
</dbReference>
<evidence type="ECO:0000256" key="3">
    <source>
        <dbReference type="ARBA" id="ARBA00021347"/>
    </source>
</evidence>
<dbReference type="FunFam" id="3.30.710.10:FF:000035">
    <property type="entry name" value="Elongin C transcription elongation factor"/>
    <property type="match status" value="1"/>
</dbReference>
<comment type="subcellular location">
    <subcellularLocation>
        <location evidence="1">Nucleus</location>
    </subcellularLocation>
</comment>
<dbReference type="Pfam" id="PF03931">
    <property type="entry name" value="Skp1_POZ"/>
    <property type="match status" value="1"/>
</dbReference>
<proteinExistence type="inferred from homology"/>
<reference evidence="7 8" key="1">
    <citation type="submission" date="2023-11" db="EMBL/GenBank/DDBJ databases">
        <title>An acidophilic fungus is an integral part of prey digestion in a carnivorous sundew plant.</title>
        <authorList>
            <person name="Tsai I.J."/>
        </authorList>
    </citation>
    <scope>NUCLEOTIDE SEQUENCE [LARGE SCALE GENOMIC DNA]</scope>
    <source>
        <strain evidence="7">169a</strain>
    </source>
</reference>
<dbReference type="SMART" id="SM00512">
    <property type="entry name" value="Skp1"/>
    <property type="match status" value="1"/>
</dbReference>
<name>A0AAQ3MBL6_9PEZI</name>
<dbReference type="Proteomes" id="UP001303373">
    <property type="component" value="Chromosome 13"/>
</dbReference>
<gene>
    <name evidence="7" type="ORF">R9X50_00752000</name>
</gene>
<organism evidence="7 8">
    <name type="scientific">Acrodontium crateriforme</name>
    <dbReference type="NCBI Taxonomy" id="150365"/>
    <lineage>
        <taxon>Eukaryota</taxon>
        <taxon>Fungi</taxon>
        <taxon>Dikarya</taxon>
        <taxon>Ascomycota</taxon>
        <taxon>Pezizomycotina</taxon>
        <taxon>Dothideomycetes</taxon>
        <taxon>Dothideomycetidae</taxon>
        <taxon>Mycosphaerellales</taxon>
        <taxon>Teratosphaeriaceae</taxon>
        <taxon>Acrodontium</taxon>
    </lineage>
</organism>
<dbReference type="CDD" id="cd18321">
    <property type="entry name" value="BTB_POZ_EloC"/>
    <property type="match status" value="1"/>
</dbReference>
<evidence type="ECO:0000256" key="5">
    <source>
        <dbReference type="ARBA" id="ARBA00045385"/>
    </source>
</evidence>
<feature type="domain" description="SKP1 component POZ" evidence="6">
    <location>
        <begin position="11"/>
        <end position="74"/>
    </location>
</feature>
<dbReference type="Gene3D" id="3.30.710.10">
    <property type="entry name" value="Potassium Channel Kv1.1, Chain A"/>
    <property type="match status" value="1"/>
</dbReference>
<protein>
    <recommendedName>
        <fullName evidence="3">Elongin-C</fullName>
    </recommendedName>
</protein>
<evidence type="ECO:0000313" key="7">
    <source>
        <dbReference type="EMBL" id="WPH04627.1"/>
    </source>
</evidence>
<dbReference type="InterPro" id="IPR039948">
    <property type="entry name" value="ELC1"/>
</dbReference>
<keyword evidence="4" id="KW-0539">Nucleus</keyword>
<evidence type="ECO:0000256" key="1">
    <source>
        <dbReference type="ARBA" id="ARBA00004123"/>
    </source>
</evidence>
<dbReference type="AlphaFoldDB" id="A0AAQ3MBL6"/>
<dbReference type="InterPro" id="IPR016073">
    <property type="entry name" value="Skp1_comp_POZ"/>
</dbReference>
<evidence type="ECO:0000256" key="2">
    <source>
        <dbReference type="ARBA" id="ARBA00009993"/>
    </source>
</evidence>